<protein>
    <recommendedName>
        <fullName evidence="5">Phage-related integrase</fullName>
    </recommendedName>
</protein>
<keyword evidence="2" id="KW-0233">DNA recombination</keyword>
<dbReference type="EMBL" id="UGSG01000002">
    <property type="protein sequence ID" value="SUD65847.1"/>
    <property type="molecule type" value="Genomic_DNA"/>
</dbReference>
<reference evidence="3 4" key="1">
    <citation type="submission" date="2018-06" db="EMBL/GenBank/DDBJ databases">
        <authorList>
            <consortium name="Pathogen Informatics"/>
            <person name="Doyle S."/>
        </authorList>
    </citation>
    <scope>NUCLEOTIDE SEQUENCE [LARGE SCALE GENOMIC DNA]</scope>
    <source>
        <strain evidence="3 4">NCTC13160</strain>
    </source>
</reference>
<name>A0A379KE75_9BURK</name>
<dbReference type="Gene3D" id="1.10.150.130">
    <property type="match status" value="1"/>
</dbReference>
<gene>
    <name evidence="3" type="ORF">NCTC13160_04945</name>
</gene>
<dbReference type="OrthoDB" id="8940012at2"/>
<dbReference type="SUPFAM" id="SSF56349">
    <property type="entry name" value="DNA breaking-rejoining enzymes"/>
    <property type="match status" value="1"/>
</dbReference>
<proteinExistence type="predicted"/>
<evidence type="ECO:0000256" key="2">
    <source>
        <dbReference type="ARBA" id="ARBA00023172"/>
    </source>
</evidence>
<dbReference type="InterPro" id="IPR011010">
    <property type="entry name" value="DNA_brk_join_enz"/>
</dbReference>
<evidence type="ECO:0008006" key="5">
    <source>
        <dbReference type="Google" id="ProtNLM"/>
    </source>
</evidence>
<dbReference type="GO" id="GO:0003677">
    <property type="term" value="F:DNA binding"/>
    <property type="evidence" value="ECO:0007669"/>
    <property type="project" value="UniProtKB-KW"/>
</dbReference>
<dbReference type="InterPro" id="IPR013762">
    <property type="entry name" value="Integrase-like_cat_sf"/>
</dbReference>
<sequence length="398" mass="45691">MTKRRTSSPSPRRETVQGIDRLRKYVGKRKVSFYYRHVDDTSERLATADLGDRVAIAEAERIAKRRALEIQAGAVIANSVADVIRRFREEEDGRHFADQSRDGIAVRKTRYENLVRFFGRMAPTALKMVHGYQYLDARRAAGAPASANKDIALMQTMCNYWIRWGVIEANPFIGMMMNKVESDVRVVQRSQVVRFYLWALRQPQAYRTMGLAAMFTYLTGFRAAEVRPFHMSGIGDEGVMVQSAKRKRGERVVNKLREWSPRLRVVVERAKRDRKVASVFLFPTRRGGVYSRTGWGSTWQDAMYTYIGRCDPAIAAEYQMKKAREAAQRKKEKVEGEFESTLTRHAEYFALQDIRPAAISAKLQSRAADSYDFAAHANPATTHKHYDRRRVKRASATE</sequence>
<dbReference type="GO" id="GO:0015074">
    <property type="term" value="P:DNA integration"/>
    <property type="evidence" value="ECO:0007669"/>
    <property type="project" value="InterPro"/>
</dbReference>
<dbReference type="GO" id="GO:0006310">
    <property type="term" value="P:DNA recombination"/>
    <property type="evidence" value="ECO:0007669"/>
    <property type="project" value="UniProtKB-KW"/>
</dbReference>
<organism evidence="3 4">
    <name type="scientific">Pandoraea pnomenusa</name>
    <dbReference type="NCBI Taxonomy" id="93220"/>
    <lineage>
        <taxon>Bacteria</taxon>
        <taxon>Pseudomonadati</taxon>
        <taxon>Pseudomonadota</taxon>
        <taxon>Betaproteobacteria</taxon>
        <taxon>Burkholderiales</taxon>
        <taxon>Burkholderiaceae</taxon>
        <taxon>Pandoraea</taxon>
    </lineage>
</organism>
<evidence type="ECO:0000313" key="4">
    <source>
        <dbReference type="Proteomes" id="UP000254573"/>
    </source>
</evidence>
<evidence type="ECO:0000313" key="3">
    <source>
        <dbReference type="EMBL" id="SUD65847.1"/>
    </source>
</evidence>
<dbReference type="Gene3D" id="1.10.443.10">
    <property type="entry name" value="Intergrase catalytic core"/>
    <property type="match status" value="1"/>
</dbReference>
<dbReference type="STRING" id="93220.A6P55_20985"/>
<accession>A0A379KE75</accession>
<keyword evidence="1" id="KW-0238">DNA-binding</keyword>
<dbReference type="AlphaFoldDB" id="A0A379KE75"/>
<dbReference type="InterPro" id="IPR010998">
    <property type="entry name" value="Integrase_recombinase_N"/>
</dbReference>
<evidence type="ECO:0000256" key="1">
    <source>
        <dbReference type="ARBA" id="ARBA00023125"/>
    </source>
</evidence>
<dbReference type="Proteomes" id="UP000254573">
    <property type="component" value="Unassembled WGS sequence"/>
</dbReference>
<dbReference type="RefSeq" id="WP_147291632.1">
    <property type="nucleotide sequence ID" value="NZ_UGSG01000002.1"/>
</dbReference>